<keyword evidence="2" id="KW-1185">Reference proteome</keyword>
<proteinExistence type="predicted"/>
<comment type="caution">
    <text evidence="1">The sequence shown here is derived from an EMBL/GenBank/DDBJ whole genome shotgun (WGS) entry which is preliminary data.</text>
</comment>
<organism evidence="1 2">
    <name type="scientific">Neofusicoccum parvum</name>
    <dbReference type="NCBI Taxonomy" id="310453"/>
    <lineage>
        <taxon>Eukaryota</taxon>
        <taxon>Fungi</taxon>
        <taxon>Dikarya</taxon>
        <taxon>Ascomycota</taxon>
        <taxon>Pezizomycotina</taxon>
        <taxon>Dothideomycetes</taxon>
        <taxon>Dothideomycetes incertae sedis</taxon>
        <taxon>Botryosphaeriales</taxon>
        <taxon>Botryosphaeriaceae</taxon>
        <taxon>Neofusicoccum</taxon>
    </lineage>
</organism>
<dbReference type="Proteomes" id="UP001165186">
    <property type="component" value="Unassembled WGS sequence"/>
</dbReference>
<name>A0ACB5SCK3_9PEZI</name>
<evidence type="ECO:0000313" key="2">
    <source>
        <dbReference type="Proteomes" id="UP001165186"/>
    </source>
</evidence>
<dbReference type="EMBL" id="BSXG01000258">
    <property type="protein sequence ID" value="GME34903.1"/>
    <property type="molecule type" value="Genomic_DNA"/>
</dbReference>
<gene>
    <name evidence="1" type="primary">g6621</name>
    <name evidence="1" type="ORF">NpPPO83_00006621</name>
</gene>
<reference evidence="1" key="1">
    <citation type="submission" date="2024-09" db="EMBL/GenBank/DDBJ databases">
        <title>Draft Genome Sequences of Neofusicoccum parvum.</title>
        <authorList>
            <person name="Ashida A."/>
            <person name="Camagna M."/>
            <person name="Tanaka A."/>
            <person name="Takemoto D."/>
        </authorList>
    </citation>
    <scope>NUCLEOTIDE SEQUENCE</scope>
    <source>
        <strain evidence="1">PPO83</strain>
    </source>
</reference>
<protein>
    <submittedName>
        <fullName evidence="1">Uncharacterized protein COL516b_011007</fullName>
    </submittedName>
</protein>
<sequence>MLPFASTQDTLLAPIEEVWAFVAAIGTEKIYIPGAIKSALLEGSGAGALRKVTLQQGVVYERILVHDTTTHCLVYMIEDGTLVGVKGVIGVVQLISDSGDTGISWKSYINSQGPVDEEMRKFASNLYQGAIAGIRKLVEE</sequence>
<accession>A0ACB5SCK3</accession>
<evidence type="ECO:0000313" key="1">
    <source>
        <dbReference type="EMBL" id="GME34903.1"/>
    </source>
</evidence>